<reference evidence="1 2" key="1">
    <citation type="submission" date="2023-08" db="EMBL/GenBank/DDBJ databases">
        <title>A Necator americanus chromosomal reference genome.</title>
        <authorList>
            <person name="Ilik V."/>
            <person name="Petrzelkova K.J."/>
            <person name="Pardy F."/>
            <person name="Fuh T."/>
            <person name="Niatou-Singa F.S."/>
            <person name="Gouil Q."/>
            <person name="Baker L."/>
            <person name="Ritchie M.E."/>
            <person name="Jex A.R."/>
            <person name="Gazzola D."/>
            <person name="Li H."/>
            <person name="Toshio Fujiwara R."/>
            <person name="Zhan B."/>
            <person name="Aroian R.V."/>
            <person name="Pafco B."/>
            <person name="Schwarz E.M."/>
        </authorList>
    </citation>
    <scope>NUCLEOTIDE SEQUENCE [LARGE SCALE GENOMIC DNA]</scope>
    <source>
        <strain evidence="1 2">Aroian</strain>
        <tissue evidence="1">Whole animal</tissue>
    </source>
</reference>
<dbReference type="EMBL" id="JAVFWL010000005">
    <property type="protein sequence ID" value="KAK6758279.1"/>
    <property type="molecule type" value="Genomic_DNA"/>
</dbReference>
<gene>
    <name evidence="1" type="primary">Necator_chrV.g20640</name>
    <name evidence="1" type="ORF">RB195_015847</name>
</gene>
<name>A0ABR1E6G1_NECAM</name>
<dbReference type="Proteomes" id="UP001303046">
    <property type="component" value="Unassembled WGS sequence"/>
</dbReference>
<keyword evidence="2" id="KW-1185">Reference proteome</keyword>
<protein>
    <submittedName>
        <fullName evidence="1">Uncharacterized protein</fullName>
    </submittedName>
</protein>
<accession>A0ABR1E6G1</accession>
<proteinExistence type="predicted"/>
<sequence length="84" mass="9373">MFWHVIGVAKCSWIDEREQRSSRKSTGTTGMDLQPVCGFVCSEEGDDAETLARIKIDNNLGSAQKIPHNAIPRREDSKKLELGI</sequence>
<evidence type="ECO:0000313" key="2">
    <source>
        <dbReference type="Proteomes" id="UP001303046"/>
    </source>
</evidence>
<organism evidence="1 2">
    <name type="scientific">Necator americanus</name>
    <name type="common">Human hookworm</name>
    <dbReference type="NCBI Taxonomy" id="51031"/>
    <lineage>
        <taxon>Eukaryota</taxon>
        <taxon>Metazoa</taxon>
        <taxon>Ecdysozoa</taxon>
        <taxon>Nematoda</taxon>
        <taxon>Chromadorea</taxon>
        <taxon>Rhabditida</taxon>
        <taxon>Rhabditina</taxon>
        <taxon>Rhabditomorpha</taxon>
        <taxon>Strongyloidea</taxon>
        <taxon>Ancylostomatidae</taxon>
        <taxon>Bunostominae</taxon>
        <taxon>Necator</taxon>
    </lineage>
</organism>
<evidence type="ECO:0000313" key="1">
    <source>
        <dbReference type="EMBL" id="KAK6758279.1"/>
    </source>
</evidence>
<comment type="caution">
    <text evidence="1">The sequence shown here is derived from an EMBL/GenBank/DDBJ whole genome shotgun (WGS) entry which is preliminary data.</text>
</comment>